<dbReference type="RefSeq" id="WP_269423693.1">
    <property type="nucleotide sequence ID" value="NZ_JAPWGY010000003.1"/>
</dbReference>
<proteinExistence type="predicted"/>
<reference evidence="2" key="1">
    <citation type="submission" date="2022-12" db="EMBL/GenBank/DDBJ databases">
        <title>Bacterial isolates from different developmental stages of Nematostella vectensis.</title>
        <authorList>
            <person name="Fraune S."/>
        </authorList>
    </citation>
    <scope>NUCLEOTIDE SEQUENCE</scope>
    <source>
        <strain evidence="2">G21630-S1</strain>
    </source>
</reference>
<keyword evidence="3" id="KW-1185">Reference proteome</keyword>
<sequence>MNNTAKTHCNTLRNNPRNKQSHAVNKPSFKVLFHLSNETIDIVEIKRLDLPDTEEKSELFHWLLLSDKHFQRLSFVSMSVTGDRQNRCFREGLLEFTDSKGRFTPVPGCGRRTGAEELAVHQLEKPSAKLGQRIKNYLSGIQA</sequence>
<dbReference type="Proteomes" id="UP001069802">
    <property type="component" value="Unassembled WGS sequence"/>
</dbReference>
<gene>
    <name evidence="2" type="ORF">O4H49_12200</name>
</gene>
<accession>A0ABT4LKA9</accession>
<protein>
    <submittedName>
        <fullName evidence="2">Uncharacterized protein</fullName>
    </submittedName>
</protein>
<evidence type="ECO:0000256" key="1">
    <source>
        <dbReference type="SAM" id="MobiDB-lite"/>
    </source>
</evidence>
<evidence type="ECO:0000313" key="2">
    <source>
        <dbReference type="EMBL" id="MCZ4281545.1"/>
    </source>
</evidence>
<feature type="region of interest" description="Disordered" evidence="1">
    <location>
        <begin position="1"/>
        <end position="23"/>
    </location>
</feature>
<organism evidence="2 3">
    <name type="scientific">Kiloniella laminariae</name>
    <dbReference type="NCBI Taxonomy" id="454162"/>
    <lineage>
        <taxon>Bacteria</taxon>
        <taxon>Pseudomonadati</taxon>
        <taxon>Pseudomonadota</taxon>
        <taxon>Alphaproteobacteria</taxon>
        <taxon>Rhodospirillales</taxon>
        <taxon>Kiloniellaceae</taxon>
        <taxon>Kiloniella</taxon>
    </lineage>
</organism>
<dbReference type="EMBL" id="JAPWGY010000003">
    <property type="protein sequence ID" value="MCZ4281545.1"/>
    <property type="molecule type" value="Genomic_DNA"/>
</dbReference>
<name>A0ABT4LKA9_9PROT</name>
<comment type="caution">
    <text evidence="2">The sequence shown here is derived from an EMBL/GenBank/DDBJ whole genome shotgun (WGS) entry which is preliminary data.</text>
</comment>
<evidence type="ECO:0000313" key="3">
    <source>
        <dbReference type="Proteomes" id="UP001069802"/>
    </source>
</evidence>